<evidence type="ECO:0000313" key="3">
    <source>
        <dbReference type="Proteomes" id="UP000036902"/>
    </source>
</evidence>
<evidence type="ECO:0000256" key="1">
    <source>
        <dbReference type="HAMAP-Rule" id="MF_00598"/>
    </source>
</evidence>
<accession>A0A127K7W8</accession>
<gene>
    <name evidence="1" type="primary">smg</name>
    <name evidence="2" type="ORF">AC731_014550</name>
</gene>
<keyword evidence="3" id="KW-1185">Reference proteome</keyword>
<dbReference type="InterPro" id="IPR007456">
    <property type="entry name" value="Smg"/>
</dbReference>
<dbReference type="KEGG" id="thu:AC731_014550"/>
<dbReference type="Proteomes" id="UP000036902">
    <property type="component" value="Chromosome"/>
</dbReference>
<dbReference type="EMBL" id="CP014646">
    <property type="protein sequence ID" value="AMO38049.1"/>
    <property type="molecule type" value="Genomic_DNA"/>
</dbReference>
<dbReference type="Pfam" id="PF04361">
    <property type="entry name" value="DUF494"/>
    <property type="match status" value="1"/>
</dbReference>
<name>A0A127K7W8_9RHOO</name>
<protein>
    <recommendedName>
        <fullName evidence="1">Protein Smg homolog</fullName>
    </recommendedName>
</protein>
<proteinExistence type="inferred from homology"/>
<dbReference type="RefSeq" id="WP_004257274.1">
    <property type="nucleotide sequence ID" value="NZ_CP014646.1"/>
</dbReference>
<sequence length="156" mass="17738">MFDILVYLFESYIHADACPESDLLARKLSAAGFEDEEISEALEWLAGLRRVAREIHPGTAPDEGSIRIYSEQEQAHLSPDCRGFLTLMESAGVLEGVHRELIIERAMALEGFNITLNRLKVIVLMVLWQQEHPIDTLMVDELLSEDDDWDYAPTLH</sequence>
<comment type="similarity">
    <text evidence="1">Belongs to the Smg family.</text>
</comment>
<dbReference type="HAMAP" id="MF_00598">
    <property type="entry name" value="Smg"/>
    <property type="match status" value="1"/>
</dbReference>
<dbReference type="PANTHER" id="PTHR38692">
    <property type="entry name" value="PROTEIN SMG"/>
    <property type="match status" value="1"/>
</dbReference>
<evidence type="ECO:0000313" key="2">
    <source>
        <dbReference type="EMBL" id="AMO38049.1"/>
    </source>
</evidence>
<dbReference type="PANTHER" id="PTHR38692:SF1">
    <property type="entry name" value="PROTEIN SMG"/>
    <property type="match status" value="1"/>
</dbReference>
<reference evidence="3" key="1">
    <citation type="submission" date="2016-03" db="EMBL/GenBank/DDBJ databases">
        <authorList>
            <person name="Ma C."/>
            <person name="Zhou S."/>
            <person name="Yang G."/>
        </authorList>
    </citation>
    <scope>NUCLEOTIDE SEQUENCE [LARGE SCALE GENOMIC DNA]</scope>
    <source>
        <strain evidence="3">SgZ-1</strain>
    </source>
</reference>
<dbReference type="STRING" id="1134435.AC731_014550"/>
<organism evidence="2 3">
    <name type="scientific">Thauera humireducens</name>
    <dbReference type="NCBI Taxonomy" id="1134435"/>
    <lineage>
        <taxon>Bacteria</taxon>
        <taxon>Pseudomonadati</taxon>
        <taxon>Pseudomonadota</taxon>
        <taxon>Betaproteobacteria</taxon>
        <taxon>Rhodocyclales</taxon>
        <taxon>Zoogloeaceae</taxon>
        <taxon>Thauera</taxon>
    </lineage>
</organism>
<dbReference type="AlphaFoldDB" id="A0A127K7W8"/>